<accession>A0A9P6F943</accession>
<feature type="transmembrane region" description="Helical" evidence="7">
    <location>
        <begin position="404"/>
        <end position="425"/>
    </location>
</feature>
<feature type="transmembrane region" description="Helical" evidence="7">
    <location>
        <begin position="555"/>
        <end position="576"/>
    </location>
</feature>
<feature type="compositionally biased region" description="Pro residues" evidence="6">
    <location>
        <begin position="124"/>
        <end position="147"/>
    </location>
</feature>
<evidence type="ECO:0000256" key="7">
    <source>
        <dbReference type="SAM" id="Phobius"/>
    </source>
</evidence>
<dbReference type="GO" id="GO:0015179">
    <property type="term" value="F:L-amino acid transmembrane transporter activity"/>
    <property type="evidence" value="ECO:0007669"/>
    <property type="project" value="TreeGrafter"/>
</dbReference>
<reference evidence="9" key="1">
    <citation type="journal article" date="2020" name="Fungal Divers.">
        <title>Resolving the Mortierellaceae phylogeny through synthesis of multi-gene phylogenetics and phylogenomics.</title>
        <authorList>
            <person name="Vandepol N."/>
            <person name="Liber J."/>
            <person name="Desiro A."/>
            <person name="Na H."/>
            <person name="Kennedy M."/>
            <person name="Barry K."/>
            <person name="Grigoriev I.V."/>
            <person name="Miller A.N."/>
            <person name="O'Donnell K."/>
            <person name="Stajich J.E."/>
            <person name="Bonito G."/>
        </authorList>
    </citation>
    <scope>NUCLEOTIDE SEQUENCE</scope>
    <source>
        <strain evidence="9">NRRL 2591</strain>
    </source>
</reference>
<evidence type="ECO:0000256" key="2">
    <source>
        <dbReference type="ARBA" id="ARBA00008066"/>
    </source>
</evidence>
<feature type="transmembrane region" description="Helical" evidence="7">
    <location>
        <begin position="446"/>
        <end position="471"/>
    </location>
</feature>
<feature type="region of interest" description="Disordered" evidence="6">
    <location>
        <begin position="247"/>
        <end position="268"/>
    </location>
</feature>
<feature type="transmembrane region" description="Helical" evidence="7">
    <location>
        <begin position="639"/>
        <end position="660"/>
    </location>
</feature>
<keyword evidence="10" id="KW-1185">Reference proteome</keyword>
<evidence type="ECO:0000313" key="9">
    <source>
        <dbReference type="EMBL" id="KAF9545821.1"/>
    </source>
</evidence>
<evidence type="ECO:0000256" key="4">
    <source>
        <dbReference type="ARBA" id="ARBA00022989"/>
    </source>
</evidence>
<evidence type="ECO:0000259" key="8">
    <source>
        <dbReference type="Pfam" id="PF01490"/>
    </source>
</evidence>
<protein>
    <submittedName>
        <fullName evidence="9">Neutral amino acid transporter</fullName>
    </submittedName>
</protein>
<dbReference type="AlphaFoldDB" id="A0A9P6F943"/>
<feature type="transmembrane region" description="Helical" evidence="7">
    <location>
        <begin position="588"/>
        <end position="611"/>
    </location>
</feature>
<evidence type="ECO:0000256" key="3">
    <source>
        <dbReference type="ARBA" id="ARBA00022692"/>
    </source>
</evidence>
<keyword evidence="4 7" id="KW-1133">Transmembrane helix</keyword>
<dbReference type="Gene3D" id="1.20.1740.10">
    <property type="entry name" value="Amino acid/polyamine transporter I"/>
    <property type="match status" value="1"/>
</dbReference>
<comment type="similarity">
    <text evidence="2">Belongs to the amino acid/polyamine transporter 2 family.</text>
</comment>
<feature type="transmembrane region" description="Helical" evidence="7">
    <location>
        <begin position="706"/>
        <end position="723"/>
    </location>
</feature>
<dbReference type="Pfam" id="PF01490">
    <property type="entry name" value="Aa_trans"/>
    <property type="match status" value="1"/>
</dbReference>
<feature type="transmembrane region" description="Helical" evidence="7">
    <location>
        <begin position="486"/>
        <end position="504"/>
    </location>
</feature>
<feature type="transmembrane region" description="Helical" evidence="7">
    <location>
        <begin position="744"/>
        <end position="765"/>
    </location>
</feature>
<keyword evidence="5 7" id="KW-0472">Membrane</keyword>
<gene>
    <name evidence="9" type="primary">AVT3_5</name>
    <name evidence="9" type="ORF">EC957_010449</name>
</gene>
<feature type="region of interest" description="Disordered" evidence="6">
    <location>
        <begin position="124"/>
        <end position="213"/>
    </location>
</feature>
<feature type="compositionally biased region" description="Acidic residues" evidence="6">
    <location>
        <begin position="49"/>
        <end position="58"/>
    </location>
</feature>
<evidence type="ECO:0000313" key="10">
    <source>
        <dbReference type="Proteomes" id="UP000723463"/>
    </source>
</evidence>
<dbReference type="PANTHER" id="PTHR22950">
    <property type="entry name" value="AMINO ACID TRANSPORTER"/>
    <property type="match status" value="1"/>
</dbReference>
<organism evidence="9 10">
    <name type="scientific">Mortierella hygrophila</name>
    <dbReference type="NCBI Taxonomy" id="979708"/>
    <lineage>
        <taxon>Eukaryota</taxon>
        <taxon>Fungi</taxon>
        <taxon>Fungi incertae sedis</taxon>
        <taxon>Mucoromycota</taxon>
        <taxon>Mortierellomycotina</taxon>
        <taxon>Mortierellomycetes</taxon>
        <taxon>Mortierellales</taxon>
        <taxon>Mortierellaceae</taxon>
        <taxon>Mortierella</taxon>
    </lineage>
</organism>
<evidence type="ECO:0000256" key="6">
    <source>
        <dbReference type="SAM" id="MobiDB-lite"/>
    </source>
</evidence>
<name>A0A9P6F943_9FUNG</name>
<dbReference type="PANTHER" id="PTHR22950:SF666">
    <property type="entry name" value="VACUOLAR AMINO ACID TRANSPORTER 4"/>
    <property type="match status" value="1"/>
</dbReference>
<comment type="subcellular location">
    <subcellularLocation>
        <location evidence="1">Membrane</location>
        <topology evidence="1">Multi-pass membrane protein</topology>
    </subcellularLocation>
</comment>
<sequence length="769" mass="83598">MENRLPGPLSPTDHGEGTHIAFTNPIPIDPASAQSITNTTTTAASDAADTTDTDELTEAESLARSKSTKRLRARPTHEGLTINTKPTIQDDERLHAIVGQHLAVTPSIPKATAIPSPVVPPAPSPVVPPAPSPVVPPAPSPVVPPTPSTVHNLTSPLSPLQRISMDDDGSNTARPGANRQSLSSFATSTTLAAPSGLMSNGADGNPRDDTTGLMKEEPAVAPLSHFNLLGADVSNDVYKWHEKEQRRQMLGGRSQTYHAAPTSDDPDIANIKAPGGFRRHFMQADAAARGEPAPHLPTKSFIQFLGLFNMYEMDHFAGENFHSIPRRSIVVPKDADKRRKSLSETLHSNRKVYHPGQPIDDDELVIEEPDELISFGKAVGMLFKTFIASGILFLPNAFKNGGILFSSLVMTLIAVLCLHSFLLLVKCRELHPGSYGDIGQAFYGRWMRYIVLFAIAISQFGFCCGYCIFFAQQFAAVVDNLGGASLNRIVWIAIFFVILIPFTLIRNIGRLGFSAVVADLCIIVGLIYLYVYDIKQLVIHQGSPTPLQLFNSKDFGLFIGTAVFSYEGIGMVIPICSSMANPKQFPRALTIVLSVVCVLLVSFGALGYAAYGDSVQTIVLDNLPNSTSGEQAGKNAIQILYVIAIFLTTPLMLFPCIRIIEHAIFSILGDKDKGTKKRMIMENVIRIVIDFAVAAVAYAGYYKLDIVISFIGSFACAPLLFIFPPLFHVKAFPHQPLWRKISDIALVLFGFLVFFYTLVVTIQSFSTGA</sequence>
<dbReference type="InterPro" id="IPR013057">
    <property type="entry name" value="AA_transpt_TM"/>
</dbReference>
<keyword evidence="3 7" id="KW-0812">Transmembrane</keyword>
<evidence type="ECO:0000256" key="5">
    <source>
        <dbReference type="ARBA" id="ARBA00023136"/>
    </source>
</evidence>
<dbReference type="Proteomes" id="UP000723463">
    <property type="component" value="Unassembled WGS sequence"/>
</dbReference>
<feature type="region of interest" description="Disordered" evidence="6">
    <location>
        <begin position="1"/>
        <end position="87"/>
    </location>
</feature>
<evidence type="ECO:0000256" key="1">
    <source>
        <dbReference type="ARBA" id="ARBA00004141"/>
    </source>
</evidence>
<feature type="compositionally biased region" description="Low complexity" evidence="6">
    <location>
        <begin position="181"/>
        <end position="195"/>
    </location>
</feature>
<feature type="transmembrane region" description="Helical" evidence="7">
    <location>
        <begin position="680"/>
        <end position="700"/>
    </location>
</feature>
<dbReference type="GO" id="GO:0005774">
    <property type="term" value="C:vacuolar membrane"/>
    <property type="evidence" value="ECO:0007669"/>
    <property type="project" value="TreeGrafter"/>
</dbReference>
<feature type="domain" description="Amino acid transporter transmembrane" evidence="8">
    <location>
        <begin position="373"/>
        <end position="763"/>
    </location>
</feature>
<dbReference type="EMBL" id="JAAAXW010000065">
    <property type="protein sequence ID" value="KAF9545821.1"/>
    <property type="molecule type" value="Genomic_DNA"/>
</dbReference>
<comment type="caution">
    <text evidence="9">The sequence shown here is derived from an EMBL/GenBank/DDBJ whole genome shotgun (WGS) entry which is preliminary data.</text>
</comment>
<feature type="compositionally biased region" description="Low complexity" evidence="6">
    <location>
        <begin position="31"/>
        <end position="48"/>
    </location>
</feature>
<feature type="transmembrane region" description="Helical" evidence="7">
    <location>
        <begin position="511"/>
        <end position="531"/>
    </location>
</feature>
<proteinExistence type="inferred from homology"/>